<name>A0A6G9AVR3_9BACT</name>
<dbReference type="SUPFAM" id="SSF69754">
    <property type="entry name" value="Ribosome binding protein Y (YfiA homologue)"/>
    <property type="match status" value="1"/>
</dbReference>
<sequence>MRLQIHAVRFTADQSLLDFVQAKLNKLDTFHDRIIGAEVFLKLDGADSNKIKEKVIEVRLTIPGKELFVKEHDKSFESATDRVLEVLKDKLVRCKQKRNDIFSPAITEAQTRMREEEEEVFEPDEL</sequence>
<dbReference type="InterPro" id="IPR003489">
    <property type="entry name" value="RHF/RaiA"/>
</dbReference>
<dbReference type="RefSeq" id="WP_167216377.1">
    <property type="nucleotide sequence ID" value="NZ_CP050063.1"/>
</dbReference>
<evidence type="ECO:0000313" key="2">
    <source>
        <dbReference type="Proteomes" id="UP000501802"/>
    </source>
</evidence>
<proteinExistence type="predicted"/>
<gene>
    <name evidence="1" type="ORF">G8759_29340</name>
</gene>
<reference evidence="1 2" key="1">
    <citation type="submission" date="2020-03" db="EMBL/GenBank/DDBJ databases">
        <authorList>
            <person name="Kim M.K."/>
        </authorList>
    </citation>
    <scope>NUCLEOTIDE SEQUENCE [LARGE SCALE GENOMIC DNA]</scope>
    <source>
        <strain evidence="1 2">BT328</strain>
    </source>
</reference>
<dbReference type="InterPro" id="IPR036567">
    <property type="entry name" value="RHF-like"/>
</dbReference>
<keyword evidence="2" id="KW-1185">Reference proteome</keyword>
<dbReference type="EMBL" id="CP050063">
    <property type="protein sequence ID" value="QIP16458.1"/>
    <property type="molecule type" value="Genomic_DNA"/>
</dbReference>
<dbReference type="Proteomes" id="UP000501802">
    <property type="component" value="Chromosome"/>
</dbReference>
<organism evidence="1 2">
    <name type="scientific">Spirosoma aureum</name>
    <dbReference type="NCBI Taxonomy" id="2692134"/>
    <lineage>
        <taxon>Bacteria</taxon>
        <taxon>Pseudomonadati</taxon>
        <taxon>Bacteroidota</taxon>
        <taxon>Cytophagia</taxon>
        <taxon>Cytophagales</taxon>
        <taxon>Cytophagaceae</taxon>
        <taxon>Spirosoma</taxon>
    </lineage>
</organism>
<dbReference type="Pfam" id="PF02482">
    <property type="entry name" value="Ribosomal_S30AE"/>
    <property type="match status" value="1"/>
</dbReference>
<accession>A0A6G9AVR3</accession>
<dbReference type="AlphaFoldDB" id="A0A6G9AVR3"/>
<dbReference type="KEGG" id="spib:G8759_29340"/>
<evidence type="ECO:0000313" key="1">
    <source>
        <dbReference type="EMBL" id="QIP16458.1"/>
    </source>
</evidence>
<protein>
    <submittedName>
        <fullName evidence="1">HPF/RaiA family ribosome-associated protein</fullName>
    </submittedName>
</protein>
<dbReference type="Gene3D" id="3.30.160.100">
    <property type="entry name" value="Ribosome hibernation promotion factor-like"/>
    <property type="match status" value="1"/>
</dbReference>